<reference evidence="1" key="1">
    <citation type="journal article" date="2014" name="Front. Microbiol.">
        <title>High frequency of phylogenetically diverse reductive dehalogenase-homologous genes in deep subseafloor sedimentary metagenomes.</title>
        <authorList>
            <person name="Kawai M."/>
            <person name="Futagami T."/>
            <person name="Toyoda A."/>
            <person name="Takaki Y."/>
            <person name="Nishi S."/>
            <person name="Hori S."/>
            <person name="Arai W."/>
            <person name="Tsubouchi T."/>
            <person name="Morono Y."/>
            <person name="Uchiyama I."/>
            <person name="Ito T."/>
            <person name="Fujiyama A."/>
            <person name="Inagaki F."/>
            <person name="Takami H."/>
        </authorList>
    </citation>
    <scope>NUCLEOTIDE SEQUENCE</scope>
    <source>
        <strain evidence="1">Expedition CK06-06</strain>
    </source>
</reference>
<accession>X1CXX0</accession>
<evidence type="ECO:0000313" key="1">
    <source>
        <dbReference type="EMBL" id="GAH13351.1"/>
    </source>
</evidence>
<organism evidence="1">
    <name type="scientific">marine sediment metagenome</name>
    <dbReference type="NCBI Taxonomy" id="412755"/>
    <lineage>
        <taxon>unclassified sequences</taxon>
        <taxon>metagenomes</taxon>
        <taxon>ecological metagenomes</taxon>
    </lineage>
</organism>
<dbReference type="Gene3D" id="3.30.2000.30">
    <property type="match status" value="1"/>
</dbReference>
<dbReference type="EMBL" id="BART01031344">
    <property type="protein sequence ID" value="GAH13351.1"/>
    <property type="molecule type" value="Genomic_DNA"/>
</dbReference>
<dbReference type="Pfam" id="PF11367">
    <property type="entry name" value="Tail_completion_gp17"/>
    <property type="match status" value="1"/>
</dbReference>
<sequence length="139" mass="15431">MEVGKAIYNILSNDSDVAPLVTSGGITRIFPARFKFSQNDPTLPFIVYQVVSDIPNNTKNGVSTYDYVTVQITLVHSKYSDLITLSGHVRDALDYVSGTFAGVVVDKIFFENSVESFDDTSGTNGIYQIAQDYRFNINR</sequence>
<dbReference type="InterPro" id="IPR021508">
    <property type="entry name" value="Gp17-like"/>
</dbReference>
<gene>
    <name evidence="1" type="ORF">S01H4_54461</name>
</gene>
<evidence type="ECO:0008006" key="2">
    <source>
        <dbReference type="Google" id="ProtNLM"/>
    </source>
</evidence>
<name>X1CXX0_9ZZZZ</name>
<proteinExistence type="predicted"/>
<dbReference type="InterPro" id="IPR053745">
    <property type="entry name" value="Viral_Tail_Comp_sf"/>
</dbReference>
<comment type="caution">
    <text evidence="1">The sequence shown here is derived from an EMBL/GenBank/DDBJ whole genome shotgun (WGS) entry which is preliminary data.</text>
</comment>
<dbReference type="AlphaFoldDB" id="X1CXX0"/>
<protein>
    <recommendedName>
        <fullName evidence="2">DUF3168 domain-containing protein</fullName>
    </recommendedName>
</protein>